<evidence type="ECO:0000313" key="3">
    <source>
        <dbReference type="Proteomes" id="UP001165063"/>
    </source>
</evidence>
<reference evidence="2" key="1">
    <citation type="submission" date="2023-04" db="EMBL/GenBank/DDBJ databases">
        <title>Ambrosiozyma monospora NBRC 1965.</title>
        <authorList>
            <person name="Ichikawa N."/>
            <person name="Sato H."/>
            <person name="Tonouchi N."/>
        </authorList>
    </citation>
    <scope>NUCLEOTIDE SEQUENCE</scope>
    <source>
        <strain evidence="2">NBRC 1965</strain>
    </source>
</reference>
<keyword evidence="3" id="KW-1185">Reference proteome</keyword>
<gene>
    <name evidence="2" type="ORF">Amon01_000701700</name>
</gene>
<name>A0A9W6Z392_AMBMO</name>
<dbReference type="Gene3D" id="2.40.50.140">
    <property type="entry name" value="Nucleic acid-binding proteins"/>
    <property type="match status" value="1"/>
</dbReference>
<dbReference type="EMBL" id="BSXU01004868">
    <property type="protein sequence ID" value="GMG48348.1"/>
    <property type="molecule type" value="Genomic_DNA"/>
</dbReference>
<dbReference type="InterPro" id="IPR012340">
    <property type="entry name" value="NA-bd_OB-fold"/>
</dbReference>
<evidence type="ECO:0000256" key="1">
    <source>
        <dbReference type="SAM" id="MobiDB-lite"/>
    </source>
</evidence>
<accession>A0A9W6Z392</accession>
<proteinExistence type="predicted"/>
<protein>
    <submittedName>
        <fullName evidence="2">Unnamed protein product</fullName>
    </submittedName>
</protein>
<dbReference type="Proteomes" id="UP001165063">
    <property type="component" value="Unassembled WGS sequence"/>
</dbReference>
<sequence>MGKVVLDLSTLRKLNATQTTPVQLRLITQVLQYDEQTGYLTVSNIPNSQLTNYENKSPGNQENEMTTSLSPSSTSMKLRINLNQIIRNLTYKTTPEQRQRLKKPLNVSLTNGSIVNVEIMFRGLSEDIFAVDLYECLEPETVLKEMNAILEYQETWT</sequence>
<dbReference type="AlphaFoldDB" id="A0A9W6Z392"/>
<comment type="caution">
    <text evidence="2">The sequence shown here is derived from an EMBL/GenBank/DDBJ whole genome shotgun (WGS) entry which is preliminary data.</text>
</comment>
<feature type="region of interest" description="Disordered" evidence="1">
    <location>
        <begin position="50"/>
        <end position="73"/>
    </location>
</feature>
<feature type="compositionally biased region" description="Polar residues" evidence="1">
    <location>
        <begin position="50"/>
        <end position="65"/>
    </location>
</feature>
<evidence type="ECO:0000313" key="2">
    <source>
        <dbReference type="EMBL" id="GMG48348.1"/>
    </source>
</evidence>
<organism evidence="2 3">
    <name type="scientific">Ambrosiozyma monospora</name>
    <name type="common">Yeast</name>
    <name type="synonym">Endomycopsis monosporus</name>
    <dbReference type="NCBI Taxonomy" id="43982"/>
    <lineage>
        <taxon>Eukaryota</taxon>
        <taxon>Fungi</taxon>
        <taxon>Dikarya</taxon>
        <taxon>Ascomycota</taxon>
        <taxon>Saccharomycotina</taxon>
        <taxon>Pichiomycetes</taxon>
        <taxon>Pichiales</taxon>
        <taxon>Pichiaceae</taxon>
        <taxon>Ambrosiozyma</taxon>
    </lineage>
</organism>
<dbReference type="OrthoDB" id="10651376at2759"/>